<sequence length="213" mass="22735">MNDFLWTEAADPIGTMLLAHGSGAAMDSPFLEKLAAALAGEGLSVARFEFPYMALRRKDGRRRPPPKAETLVDGFRATIEAVLADPRCVGRLLIGGKSMGGRVSAMVGGTELPERVAGVVAYGYPFHPPGQPDELRLAPLEGLRLPALVLQGERDEFGARAEVEGYAIPSGVTIEYIEDGSHDFGPRGQSPATLKGNILHAAQLTATFLRRLA</sequence>
<dbReference type="InterPro" id="IPR026555">
    <property type="entry name" value="NSL3/Tex30"/>
</dbReference>
<evidence type="ECO:0000313" key="2">
    <source>
        <dbReference type="EMBL" id="XBY43315.1"/>
    </source>
</evidence>
<dbReference type="Pfam" id="PF20408">
    <property type="entry name" value="Abhydrolase_11"/>
    <property type="match status" value="1"/>
</dbReference>
<name>A0AAU7X6U6_9HYPH</name>
<dbReference type="InterPro" id="IPR029058">
    <property type="entry name" value="AB_hydrolase_fold"/>
</dbReference>
<dbReference type="KEGG" id="mflg:ABS361_14580"/>
<keyword evidence="2" id="KW-0378">Hydrolase</keyword>
<dbReference type="Gene3D" id="3.40.50.1820">
    <property type="entry name" value="alpha/beta hydrolase"/>
    <property type="match status" value="1"/>
</dbReference>
<dbReference type="PANTHER" id="PTHR13136">
    <property type="entry name" value="TESTIS DEVELOPMENT PROTEIN PRTD"/>
    <property type="match status" value="1"/>
</dbReference>
<organism evidence="2">
    <name type="scientific">Methyloraptor flagellatus</name>
    <dbReference type="NCBI Taxonomy" id="3162530"/>
    <lineage>
        <taxon>Bacteria</taxon>
        <taxon>Pseudomonadati</taxon>
        <taxon>Pseudomonadota</taxon>
        <taxon>Alphaproteobacteria</taxon>
        <taxon>Hyphomicrobiales</taxon>
        <taxon>Ancalomicrobiaceae</taxon>
        <taxon>Methyloraptor</taxon>
    </lineage>
</organism>
<gene>
    <name evidence="2" type="ORF">ABS361_14580</name>
</gene>
<dbReference type="AlphaFoldDB" id="A0AAU7X6U6"/>
<proteinExistence type="predicted"/>
<evidence type="ECO:0000259" key="1">
    <source>
        <dbReference type="Pfam" id="PF20408"/>
    </source>
</evidence>
<dbReference type="EMBL" id="CP158568">
    <property type="protein sequence ID" value="XBY43315.1"/>
    <property type="molecule type" value="Genomic_DNA"/>
</dbReference>
<reference evidence="2" key="1">
    <citation type="submission" date="2024-06" db="EMBL/GenBank/DDBJ databases">
        <title>Methylostella associata gen. nov., sp. nov., a novel Ancalomicrobiaceae-affiliated facultatively methylotrophic bacteria that feed on methanotrophs of the genus Methylococcus.</title>
        <authorList>
            <person name="Saltykova V."/>
            <person name="Danilova O.V."/>
            <person name="Oshkin I.Y."/>
            <person name="Belova S.E."/>
            <person name="Pimenov N.V."/>
            <person name="Dedysh S.N."/>
        </authorList>
    </citation>
    <scope>NUCLEOTIDE SEQUENCE</scope>
    <source>
        <strain evidence="2">S20</strain>
    </source>
</reference>
<dbReference type="RefSeq" id="WP_407048414.1">
    <property type="nucleotide sequence ID" value="NZ_CP158568.1"/>
</dbReference>
<protein>
    <submittedName>
        <fullName evidence="2">Alpha/beta family hydrolase</fullName>
    </submittedName>
</protein>
<accession>A0AAU7X6U6</accession>
<feature type="domain" description="KANL3/Tex30 alpha/beta hydrolase-like" evidence="1">
    <location>
        <begin position="15"/>
        <end position="209"/>
    </location>
</feature>
<dbReference type="SUPFAM" id="SSF53474">
    <property type="entry name" value="alpha/beta-Hydrolases"/>
    <property type="match status" value="1"/>
</dbReference>
<dbReference type="GO" id="GO:0016787">
    <property type="term" value="F:hydrolase activity"/>
    <property type="evidence" value="ECO:0007669"/>
    <property type="project" value="UniProtKB-KW"/>
</dbReference>
<dbReference type="PANTHER" id="PTHR13136:SF11">
    <property type="entry name" value="TESTIS-EXPRESSED PROTEIN 30"/>
    <property type="match status" value="1"/>
</dbReference>
<dbReference type="InterPro" id="IPR046879">
    <property type="entry name" value="KANL3/Tex30_Abhydrolase"/>
</dbReference>